<keyword evidence="6" id="KW-0378">Hydrolase</keyword>
<dbReference type="PROSITE" id="PS50883">
    <property type="entry name" value="EAL"/>
    <property type="match status" value="1"/>
</dbReference>
<organism evidence="12 13">
    <name type="scientific">Aliivibrio fischeri</name>
    <name type="common">Vibrio fischeri</name>
    <dbReference type="NCBI Taxonomy" id="668"/>
    <lineage>
        <taxon>Bacteria</taxon>
        <taxon>Pseudomonadati</taxon>
        <taxon>Pseudomonadota</taxon>
        <taxon>Gammaproteobacteria</taxon>
        <taxon>Vibrionales</taxon>
        <taxon>Vibrionaceae</taxon>
        <taxon>Aliivibrio</taxon>
    </lineage>
</organism>
<evidence type="ECO:0000259" key="11">
    <source>
        <dbReference type="PROSITE" id="PS50883"/>
    </source>
</evidence>
<dbReference type="CDD" id="cd01948">
    <property type="entry name" value="EAL"/>
    <property type="match status" value="1"/>
</dbReference>
<dbReference type="InterPro" id="IPR001633">
    <property type="entry name" value="EAL_dom"/>
</dbReference>
<dbReference type="SMART" id="SM00052">
    <property type="entry name" value="EAL"/>
    <property type="match status" value="1"/>
</dbReference>
<evidence type="ECO:0000256" key="4">
    <source>
        <dbReference type="ARBA" id="ARBA00022636"/>
    </source>
</evidence>
<comment type="caution">
    <text evidence="12">The sequence shown here is derived from an EMBL/GenBank/DDBJ whole genome shotgun (WGS) entry which is preliminary data.</text>
</comment>
<evidence type="ECO:0000256" key="3">
    <source>
        <dbReference type="ARBA" id="ARBA00022475"/>
    </source>
</evidence>
<feature type="transmembrane region" description="Helical" evidence="10">
    <location>
        <begin position="205"/>
        <end position="223"/>
    </location>
</feature>
<dbReference type="Gene3D" id="3.20.20.450">
    <property type="entry name" value="EAL domain"/>
    <property type="match status" value="1"/>
</dbReference>
<dbReference type="InterPro" id="IPR050706">
    <property type="entry name" value="Cyclic-di-GMP_PDE-like"/>
</dbReference>
<evidence type="ECO:0000256" key="2">
    <source>
        <dbReference type="ARBA" id="ARBA00012282"/>
    </source>
</evidence>
<dbReference type="Proteomes" id="UP000321787">
    <property type="component" value="Unassembled WGS sequence"/>
</dbReference>
<accession>A0A510UFI9</accession>
<dbReference type="PANTHER" id="PTHR33121:SF79">
    <property type="entry name" value="CYCLIC DI-GMP PHOSPHODIESTERASE PDED-RELATED"/>
    <property type="match status" value="1"/>
</dbReference>
<dbReference type="EMBL" id="BJTZ01000006">
    <property type="protein sequence ID" value="GEK13392.1"/>
    <property type="molecule type" value="Genomic_DNA"/>
</dbReference>
<dbReference type="InterPro" id="IPR024744">
    <property type="entry name" value="CSS-motif_dom"/>
</dbReference>
<sequence length="476" mass="55060">MKFITNKYIVYLLIFVVFVQFFVVKDYENFVDNNVRSTIESIEYKLDSAKETVGELQKFKEKNCEEMMLPLQKIVALNPMINSISFVRDGAYYCSSIAGKKVSSAVLPKREIHIHEKNYLTGMPSFSYYHQYNDDHGVQFYMKGISVDLGDSPVGHLSLSNKEYVISKNNVFSVYVPNEKQTHKSEKYDFVILLDYNAELSIKNYLISHVLTIVIVLLLIMLIKVLSFKLSLLDIELIRLKKAIKNNRIVPFIQPIVDADEKIIGGEVLARWITSSGEIIPPLSFIPKIEKFGLINAMTKSLLNQLKAYVNEHQVHGLKVSVNFTESCLYDEEMYELCKELSGHFILILEFTESMEFADKNKIISYMEKFRKIGVQFSLDDYGTGYSSLKYLNYYQFDVIKIDKSFIDDIETNQHSIKIIENIILLANNLDIQLVAEGVENHRQKKILNDLNISAQQGFYYFKPMPLDNFHSIMRD</sequence>
<comment type="subcellular location">
    <subcellularLocation>
        <location evidence="1">Cell membrane</location>
        <topology evidence="1">Multi-pass membrane protein</topology>
    </subcellularLocation>
</comment>
<feature type="domain" description="EAL" evidence="11">
    <location>
        <begin position="233"/>
        <end position="476"/>
    </location>
</feature>
<dbReference type="InterPro" id="IPR035919">
    <property type="entry name" value="EAL_sf"/>
</dbReference>
<keyword evidence="8 10" id="KW-0472">Membrane</keyword>
<dbReference type="Pfam" id="PF12792">
    <property type="entry name" value="CSS-motif"/>
    <property type="match status" value="1"/>
</dbReference>
<evidence type="ECO:0000313" key="13">
    <source>
        <dbReference type="Proteomes" id="UP000321787"/>
    </source>
</evidence>
<evidence type="ECO:0000256" key="6">
    <source>
        <dbReference type="ARBA" id="ARBA00022801"/>
    </source>
</evidence>
<comment type="catalytic activity">
    <reaction evidence="9">
        <text>3',3'-c-di-GMP + H2O = 5'-phosphoguanylyl(3'-&gt;5')guanosine + H(+)</text>
        <dbReference type="Rhea" id="RHEA:24902"/>
        <dbReference type="ChEBI" id="CHEBI:15377"/>
        <dbReference type="ChEBI" id="CHEBI:15378"/>
        <dbReference type="ChEBI" id="CHEBI:58754"/>
        <dbReference type="ChEBI" id="CHEBI:58805"/>
        <dbReference type="EC" id="3.1.4.52"/>
    </reaction>
</comment>
<dbReference type="AlphaFoldDB" id="A0A510UFI9"/>
<keyword evidence="4" id="KW-0973">c-di-GMP</keyword>
<keyword evidence="7 10" id="KW-1133">Transmembrane helix</keyword>
<name>A0A510UFI9_ALIFS</name>
<proteinExistence type="predicted"/>
<feature type="transmembrane region" description="Helical" evidence="10">
    <location>
        <begin position="7"/>
        <end position="24"/>
    </location>
</feature>
<dbReference type="SUPFAM" id="SSF141868">
    <property type="entry name" value="EAL domain-like"/>
    <property type="match status" value="1"/>
</dbReference>
<dbReference type="GO" id="GO:0071111">
    <property type="term" value="F:cyclic-guanylate-specific phosphodiesterase activity"/>
    <property type="evidence" value="ECO:0007669"/>
    <property type="project" value="UniProtKB-EC"/>
</dbReference>
<protein>
    <recommendedName>
        <fullName evidence="2">cyclic-guanylate-specific phosphodiesterase</fullName>
        <ecNumber evidence="2">3.1.4.52</ecNumber>
    </recommendedName>
</protein>
<evidence type="ECO:0000313" key="12">
    <source>
        <dbReference type="EMBL" id="GEK13392.1"/>
    </source>
</evidence>
<dbReference type="Pfam" id="PF00563">
    <property type="entry name" value="EAL"/>
    <property type="match status" value="1"/>
</dbReference>
<dbReference type="GO" id="GO:0005886">
    <property type="term" value="C:plasma membrane"/>
    <property type="evidence" value="ECO:0007669"/>
    <property type="project" value="UniProtKB-SubCell"/>
</dbReference>
<dbReference type="RefSeq" id="WP_146863187.1">
    <property type="nucleotide sequence ID" value="NZ_BJTZ01000006.1"/>
</dbReference>
<evidence type="ECO:0000256" key="7">
    <source>
        <dbReference type="ARBA" id="ARBA00022989"/>
    </source>
</evidence>
<reference evidence="12 13" key="1">
    <citation type="submission" date="2019-07" db="EMBL/GenBank/DDBJ databases">
        <title>Whole genome shotgun sequence of Aliivibrio fischeri NBRC 101058.</title>
        <authorList>
            <person name="Hosoyama A."/>
            <person name="Uohara A."/>
            <person name="Ohji S."/>
            <person name="Ichikawa N."/>
        </authorList>
    </citation>
    <scope>NUCLEOTIDE SEQUENCE [LARGE SCALE GENOMIC DNA]</scope>
    <source>
        <strain evidence="12 13">NBRC 101058</strain>
    </source>
</reference>
<keyword evidence="3" id="KW-1003">Cell membrane</keyword>
<gene>
    <name evidence="12" type="ORF">AFI02nite_14280</name>
</gene>
<dbReference type="EC" id="3.1.4.52" evidence="2"/>
<evidence type="ECO:0000256" key="10">
    <source>
        <dbReference type="SAM" id="Phobius"/>
    </source>
</evidence>
<evidence type="ECO:0000256" key="1">
    <source>
        <dbReference type="ARBA" id="ARBA00004651"/>
    </source>
</evidence>
<evidence type="ECO:0000256" key="9">
    <source>
        <dbReference type="ARBA" id="ARBA00034290"/>
    </source>
</evidence>
<keyword evidence="5 10" id="KW-0812">Transmembrane</keyword>
<dbReference type="PANTHER" id="PTHR33121">
    <property type="entry name" value="CYCLIC DI-GMP PHOSPHODIESTERASE PDEF"/>
    <property type="match status" value="1"/>
</dbReference>
<evidence type="ECO:0000256" key="5">
    <source>
        <dbReference type="ARBA" id="ARBA00022692"/>
    </source>
</evidence>
<evidence type="ECO:0000256" key="8">
    <source>
        <dbReference type="ARBA" id="ARBA00023136"/>
    </source>
</evidence>